<dbReference type="InterPro" id="IPR016152">
    <property type="entry name" value="PTrfase/Anion_transptr"/>
</dbReference>
<accession>I9AR93</accession>
<reference evidence="7 8" key="1">
    <citation type="journal article" date="2012" name="J. Bacteriol.">
        <title>Draft Genome Sequences for Two Metal-Reducing Pelosinus fermentans Strains Isolated from a Cr(VI)-Contaminated Site and for Type Strain R7.</title>
        <authorList>
            <person name="Brown S.D."/>
            <person name="Podar M."/>
            <person name="Klingeman D.M."/>
            <person name="Johnson C.M."/>
            <person name="Yang Z.K."/>
            <person name="Utturkar S.M."/>
            <person name="Land M.L."/>
            <person name="Mosher J.J."/>
            <person name="Hurt R.A.Jr."/>
            <person name="Phelps T.J."/>
            <person name="Palumbo A.V."/>
            <person name="Arkin A.P."/>
            <person name="Hazen T.C."/>
            <person name="Elias D.A."/>
        </authorList>
    </citation>
    <scope>NUCLEOTIDE SEQUENCE [LARGE SCALE GENOMIC DNA]</scope>
    <source>
        <strain evidence="7 8">B4</strain>
    </source>
</reference>
<keyword evidence="2" id="KW-0805">Transcription regulation</keyword>
<dbReference type="SUPFAM" id="SSF63520">
    <property type="entry name" value="PTS-regulatory domain, PRD"/>
    <property type="match status" value="2"/>
</dbReference>
<dbReference type="EMBL" id="AKVJ01000076">
    <property type="protein sequence ID" value="EIW15472.1"/>
    <property type="molecule type" value="Genomic_DNA"/>
</dbReference>
<dbReference type="PROSITE" id="PS51372">
    <property type="entry name" value="PRD_2"/>
    <property type="match status" value="1"/>
</dbReference>
<keyword evidence="1" id="KW-0677">Repeat</keyword>
<dbReference type="PROSITE" id="PS51094">
    <property type="entry name" value="PTS_EIIA_TYPE_2"/>
    <property type="match status" value="1"/>
</dbReference>
<protein>
    <submittedName>
        <fullName evidence="7">Phosphoenolpyruvate-dependent sugar phosphotransferase system EIIA 2</fullName>
    </submittedName>
</protein>
<evidence type="ECO:0000256" key="2">
    <source>
        <dbReference type="ARBA" id="ARBA00023015"/>
    </source>
</evidence>
<dbReference type="Proteomes" id="UP000004324">
    <property type="component" value="Unassembled WGS sequence"/>
</dbReference>
<feature type="domain" description="PTS EIIA type-2" evidence="4">
    <location>
        <begin position="547"/>
        <end position="689"/>
    </location>
</feature>
<gene>
    <name evidence="7" type="ORF">FB4_1161</name>
</gene>
<dbReference type="PATRIC" id="fig|1149862.3.peg.4180"/>
<dbReference type="InterPro" id="IPR002178">
    <property type="entry name" value="PTS_EIIA_type-2_dom"/>
</dbReference>
<feature type="domain" description="PRD" evidence="6">
    <location>
        <begin position="294"/>
        <end position="397"/>
    </location>
</feature>
<evidence type="ECO:0000256" key="1">
    <source>
        <dbReference type="ARBA" id="ARBA00022737"/>
    </source>
</evidence>
<evidence type="ECO:0000313" key="8">
    <source>
        <dbReference type="Proteomes" id="UP000004324"/>
    </source>
</evidence>
<dbReference type="PROSITE" id="PS51099">
    <property type="entry name" value="PTS_EIIB_TYPE_2"/>
    <property type="match status" value="1"/>
</dbReference>
<dbReference type="InterPro" id="IPR036634">
    <property type="entry name" value="PRD_sf"/>
</dbReference>
<dbReference type="CDD" id="cd05568">
    <property type="entry name" value="PTS_IIB_bgl_like"/>
    <property type="match status" value="1"/>
</dbReference>
<dbReference type="Gene3D" id="1.10.1790.10">
    <property type="entry name" value="PRD domain"/>
    <property type="match status" value="1"/>
</dbReference>
<dbReference type="InterPro" id="IPR011608">
    <property type="entry name" value="PRD"/>
</dbReference>
<keyword evidence="3" id="KW-0804">Transcription</keyword>
<dbReference type="InterPro" id="IPR036388">
    <property type="entry name" value="WH-like_DNA-bd_sf"/>
</dbReference>
<dbReference type="GO" id="GO:0008982">
    <property type="term" value="F:protein-N(PI)-phosphohistidine-sugar phosphotransferase activity"/>
    <property type="evidence" value="ECO:0007669"/>
    <property type="project" value="InterPro"/>
</dbReference>
<dbReference type="SUPFAM" id="SSF46785">
    <property type="entry name" value="Winged helix' DNA-binding domain"/>
    <property type="match status" value="1"/>
</dbReference>
<dbReference type="Pfam" id="PF08279">
    <property type="entry name" value="HTH_11"/>
    <property type="match status" value="1"/>
</dbReference>
<dbReference type="RefSeq" id="WP_007937992.1">
    <property type="nucleotide sequence ID" value="NZ_AKVJ01000076.1"/>
</dbReference>
<evidence type="ECO:0000259" key="4">
    <source>
        <dbReference type="PROSITE" id="PS51094"/>
    </source>
</evidence>
<evidence type="ECO:0000259" key="5">
    <source>
        <dbReference type="PROSITE" id="PS51099"/>
    </source>
</evidence>
<dbReference type="PANTHER" id="PTHR30185:SF18">
    <property type="entry name" value="TRANSCRIPTIONAL REGULATOR MTLR"/>
    <property type="match status" value="1"/>
</dbReference>
<name>I9AR93_9FIRM</name>
<keyword evidence="7" id="KW-0670">Pyruvate</keyword>
<dbReference type="SUPFAM" id="SSF55804">
    <property type="entry name" value="Phoshotransferase/anion transport protein"/>
    <property type="match status" value="1"/>
</dbReference>
<dbReference type="GO" id="GO:0009401">
    <property type="term" value="P:phosphoenolpyruvate-dependent sugar phosphotransferase system"/>
    <property type="evidence" value="ECO:0007669"/>
    <property type="project" value="InterPro"/>
</dbReference>
<dbReference type="Pfam" id="PF00874">
    <property type="entry name" value="PRD"/>
    <property type="match status" value="1"/>
</dbReference>
<dbReference type="InterPro" id="IPR036390">
    <property type="entry name" value="WH_DNA-bd_sf"/>
</dbReference>
<feature type="domain" description="PTS EIIB type-2" evidence="5">
    <location>
        <begin position="401"/>
        <end position="492"/>
    </location>
</feature>
<dbReference type="Pfam" id="PF00359">
    <property type="entry name" value="PTS_EIIA_2"/>
    <property type="match status" value="1"/>
</dbReference>
<dbReference type="InterPro" id="IPR050661">
    <property type="entry name" value="BglG_antiterminators"/>
</dbReference>
<keyword evidence="8" id="KW-1185">Reference proteome</keyword>
<dbReference type="Gene3D" id="3.40.50.2300">
    <property type="match status" value="1"/>
</dbReference>
<organism evidence="7 8">
    <name type="scientific">Pelosinus fermentans B4</name>
    <dbReference type="NCBI Taxonomy" id="1149862"/>
    <lineage>
        <taxon>Bacteria</taxon>
        <taxon>Bacillati</taxon>
        <taxon>Bacillota</taxon>
        <taxon>Negativicutes</taxon>
        <taxon>Selenomonadales</taxon>
        <taxon>Sporomusaceae</taxon>
        <taxon>Pelosinus</taxon>
    </lineage>
</organism>
<sequence>MMKKRSADVLQKILSYDSSILNISKLSEVYQVSQKTLRNDIAEINLFLKKLQLHTIEIVDNGILKIGTDLDPEFVRDQLFKLNSYSYRLSQDERQILILVILLKQKSYLTMEYLAEMLSVSRITILSDIESVREILQEFNLKLRSKSSKGIYLEKAEKQHLRMMLMELCRRVIVNVKSDGYFQRLILSQMDISHSLASIVVILQDFEREKKVVFSDYSFYELSLYLFICINRPIDFSTEICDGIVPIQPGEMPLGTEIFSYIEQRLNMTFMDEEIVLFQQYIIDNHLLPMSKSIDDIELYNMITYFLVGIGNRLNIDFGNDHILVESLFLHIKCMSDLLDFQFPIDENIQPEYREIMEEIESECHILEKYLGYSFSKKMKLSIFIHICAALVRNKKFLLPLHVIIVCPGSMATGRFVEAQIKNYFDFTIEGVISVDRILYMLEKNKEKIDFIISTVNLPETMYPVVKVNPVLKMQDLNNIQKQAFSLGENINLSLEKRKNVIVKKVSDSIGTFHNIDDLESFIDSLDAFLKTHIKQMVSKDVHGLRTMLKKEMICIIDTPLDWRLAVETVGRLLYQKGHIEKEYIHTMICNIEKYGPYIIVGKGVALAHAKPNETVLSEGLSLLVAPKGIKMDPDEKKTVYLLFAFCTQGGFDYIELFNQIASIGRNPALFSKCIQAKKTDDIYHLLCV</sequence>
<proteinExistence type="predicted"/>
<evidence type="ECO:0000256" key="3">
    <source>
        <dbReference type="ARBA" id="ARBA00023163"/>
    </source>
</evidence>
<comment type="caution">
    <text evidence="7">The sequence shown here is derived from an EMBL/GenBank/DDBJ whole genome shotgun (WGS) entry which is preliminary data.</text>
</comment>
<keyword evidence="7" id="KW-0808">Transferase</keyword>
<dbReference type="PANTHER" id="PTHR30185">
    <property type="entry name" value="CRYPTIC BETA-GLUCOSIDE BGL OPERON ANTITERMINATOR"/>
    <property type="match status" value="1"/>
</dbReference>
<evidence type="ECO:0000259" key="6">
    <source>
        <dbReference type="PROSITE" id="PS51372"/>
    </source>
</evidence>
<dbReference type="InterPro" id="IPR013011">
    <property type="entry name" value="PTS_EIIB_2"/>
</dbReference>
<evidence type="ECO:0000313" key="7">
    <source>
        <dbReference type="EMBL" id="EIW15472.1"/>
    </source>
</evidence>
<dbReference type="AlphaFoldDB" id="I9AR93"/>
<dbReference type="InterPro" id="IPR013196">
    <property type="entry name" value="HTH_11"/>
</dbReference>
<dbReference type="GO" id="GO:0006355">
    <property type="term" value="P:regulation of DNA-templated transcription"/>
    <property type="evidence" value="ECO:0007669"/>
    <property type="project" value="InterPro"/>
</dbReference>
<dbReference type="Gene3D" id="1.10.10.10">
    <property type="entry name" value="Winged helix-like DNA-binding domain superfamily/Winged helix DNA-binding domain"/>
    <property type="match status" value="2"/>
</dbReference>
<dbReference type="Gene3D" id="3.40.930.10">
    <property type="entry name" value="Mannitol-specific EII, Chain A"/>
    <property type="match status" value="1"/>
</dbReference>